<dbReference type="EMBL" id="MUNK01000116">
    <property type="protein sequence ID" value="OTA31357.1"/>
    <property type="molecule type" value="Genomic_DNA"/>
</dbReference>
<keyword evidence="2" id="KW-1185">Reference proteome</keyword>
<proteinExistence type="predicted"/>
<evidence type="ECO:0000313" key="1">
    <source>
        <dbReference type="EMBL" id="OTA31357.1"/>
    </source>
</evidence>
<dbReference type="OrthoDB" id="194443at2759"/>
<dbReference type="InParanoid" id="A0A1Z5T5M4"/>
<gene>
    <name evidence="1" type="ORF">BTJ68_08352</name>
</gene>
<evidence type="ECO:0000313" key="2">
    <source>
        <dbReference type="Proteomes" id="UP000194280"/>
    </source>
</evidence>
<comment type="caution">
    <text evidence="1">The sequence shown here is derived from an EMBL/GenBank/DDBJ whole genome shotgun (WGS) entry which is preliminary data.</text>
</comment>
<sequence>MEEVKAFASHLREQDAATVIVDGAIIYSIPHSLLDKLWPRCPSFCERLMLEVDKNGSFHIQTRLNACEVFEIFLFWAAEKRLPCLDVPKDDITEGDISTADYGCNDIVDILADLWLFAQSFSIPKLQNEAMRKLLKIFSKMIVGPVTLMLFCRLHDESQLKTVLLLEVAHHLCCDSYVSEDMDAFAKLDGFLSSFAGLVRGDGMFDPKKTSPSGQFINGGDDGAFMVPEE</sequence>
<dbReference type="VEuPathDB" id="FungiDB:BTJ68_08352"/>
<name>A0A1Z5T5M4_HORWE</name>
<protein>
    <recommendedName>
        <fullName evidence="3">BTB domain-containing protein</fullName>
    </recommendedName>
</protein>
<organism evidence="1 2">
    <name type="scientific">Hortaea werneckii EXF-2000</name>
    <dbReference type="NCBI Taxonomy" id="1157616"/>
    <lineage>
        <taxon>Eukaryota</taxon>
        <taxon>Fungi</taxon>
        <taxon>Dikarya</taxon>
        <taxon>Ascomycota</taxon>
        <taxon>Pezizomycotina</taxon>
        <taxon>Dothideomycetes</taxon>
        <taxon>Dothideomycetidae</taxon>
        <taxon>Mycosphaerellales</taxon>
        <taxon>Teratosphaeriaceae</taxon>
        <taxon>Hortaea</taxon>
    </lineage>
</organism>
<dbReference type="Proteomes" id="UP000194280">
    <property type="component" value="Unassembled WGS sequence"/>
</dbReference>
<accession>A0A1Z5T5M4</accession>
<dbReference type="AlphaFoldDB" id="A0A1Z5T5M4"/>
<reference evidence="1 2" key="1">
    <citation type="submission" date="2017-01" db="EMBL/GenBank/DDBJ databases">
        <title>The recent genome duplication of the halophilic yeast Hortaea werneckii: insights from long-read sequencing.</title>
        <authorList>
            <person name="Sinha S."/>
            <person name="Flibotte S."/>
            <person name="Neira M."/>
            <person name="Lenassi M."/>
            <person name="Gostincar C."/>
            <person name="Stajich J.E."/>
            <person name="Nislow C.E."/>
        </authorList>
    </citation>
    <scope>NUCLEOTIDE SEQUENCE [LARGE SCALE GENOMIC DNA]</scope>
    <source>
        <strain evidence="1 2">EXF-2000</strain>
    </source>
</reference>
<evidence type="ECO:0008006" key="3">
    <source>
        <dbReference type="Google" id="ProtNLM"/>
    </source>
</evidence>